<organism evidence="1">
    <name type="scientific">Bactrocera dorsalis</name>
    <name type="common">Oriental fruit fly</name>
    <name type="synonym">Dacus dorsalis</name>
    <dbReference type="NCBI Taxonomy" id="27457"/>
    <lineage>
        <taxon>Eukaryota</taxon>
        <taxon>Metazoa</taxon>
        <taxon>Ecdysozoa</taxon>
        <taxon>Arthropoda</taxon>
        <taxon>Hexapoda</taxon>
        <taxon>Insecta</taxon>
        <taxon>Pterygota</taxon>
        <taxon>Neoptera</taxon>
        <taxon>Endopterygota</taxon>
        <taxon>Diptera</taxon>
        <taxon>Brachycera</taxon>
        <taxon>Muscomorpha</taxon>
        <taxon>Tephritoidea</taxon>
        <taxon>Tephritidae</taxon>
        <taxon>Bactrocera</taxon>
        <taxon>Bactrocera</taxon>
    </lineage>
</organism>
<feature type="non-terminal residue" evidence="1">
    <location>
        <position position="118"/>
    </location>
</feature>
<dbReference type="AlphaFoldDB" id="A0A034W5V1"/>
<dbReference type="EMBL" id="GAKP01009809">
    <property type="protein sequence ID" value="JAC49143.1"/>
    <property type="molecule type" value="Transcribed_RNA"/>
</dbReference>
<name>A0A034W5V1_BACDO</name>
<proteinExistence type="predicted"/>
<accession>A0A034W5V1</accession>
<evidence type="ECO:0000313" key="1">
    <source>
        <dbReference type="EMBL" id="JAC49143.1"/>
    </source>
</evidence>
<feature type="non-terminal residue" evidence="1">
    <location>
        <position position="1"/>
    </location>
</feature>
<sequence>PKMMMIEKCKLITVNMRNISSIVFSFFVLLIRMPASNDFCSGIYILSLRDLVVSRQAESVVQEYYYKFSLTLHKVDLLIFKMVKTSELSTTTYICIRRLSSAPSAVLAHTCVYVLAQD</sequence>
<reference evidence="1" key="1">
    <citation type="journal article" date="2014" name="BMC Genomics">
        <title>Characterizing the developmental transcriptome of the oriental fruit fly, Bactrocera dorsalis (Diptera: Tephritidae) through comparative genomic analysis with Drosophila melanogaster utilizing modENCODE datasets.</title>
        <authorList>
            <person name="Geib S.M."/>
            <person name="Calla B."/>
            <person name="Hall B."/>
            <person name="Hou S."/>
            <person name="Manoukis N.C."/>
        </authorList>
    </citation>
    <scope>NUCLEOTIDE SEQUENCE</scope>
    <source>
        <strain evidence="1">Punador</strain>
    </source>
</reference>
<protein>
    <submittedName>
        <fullName evidence="1">Uncharacterized protein</fullName>
    </submittedName>
</protein>